<name>A0AAV5I9C7_9ROSI</name>
<dbReference type="EMBL" id="BPVZ01000008">
    <property type="protein sequence ID" value="GKU94801.1"/>
    <property type="molecule type" value="Genomic_DNA"/>
</dbReference>
<dbReference type="Gene3D" id="1.10.472.10">
    <property type="entry name" value="Cyclin-like"/>
    <property type="match status" value="2"/>
</dbReference>
<organism evidence="8 9">
    <name type="scientific">Rubroshorea leprosula</name>
    <dbReference type="NCBI Taxonomy" id="152421"/>
    <lineage>
        <taxon>Eukaryota</taxon>
        <taxon>Viridiplantae</taxon>
        <taxon>Streptophyta</taxon>
        <taxon>Embryophyta</taxon>
        <taxon>Tracheophyta</taxon>
        <taxon>Spermatophyta</taxon>
        <taxon>Magnoliopsida</taxon>
        <taxon>eudicotyledons</taxon>
        <taxon>Gunneridae</taxon>
        <taxon>Pentapetalae</taxon>
        <taxon>rosids</taxon>
        <taxon>malvids</taxon>
        <taxon>Malvales</taxon>
        <taxon>Dipterocarpaceae</taxon>
        <taxon>Rubroshorea</taxon>
    </lineage>
</organism>
<dbReference type="SMART" id="SM00385">
    <property type="entry name" value="CYCLIN"/>
    <property type="match status" value="2"/>
</dbReference>
<keyword evidence="4" id="KW-0131">Cell cycle</keyword>
<evidence type="ECO:0000256" key="2">
    <source>
        <dbReference type="ARBA" id="ARBA00022618"/>
    </source>
</evidence>
<dbReference type="Proteomes" id="UP001054252">
    <property type="component" value="Unassembled WGS sequence"/>
</dbReference>
<dbReference type="FunFam" id="1.10.472.10:FF:000070">
    <property type="entry name" value="CYCLIN D32"/>
    <property type="match status" value="1"/>
</dbReference>
<evidence type="ECO:0000256" key="4">
    <source>
        <dbReference type="ARBA" id="ARBA00023306"/>
    </source>
</evidence>
<keyword evidence="9" id="KW-1185">Reference proteome</keyword>
<proteinExistence type="inferred from homology"/>
<dbReference type="PANTHER" id="PTHR10177">
    <property type="entry name" value="CYCLINS"/>
    <property type="match status" value="1"/>
</dbReference>
<dbReference type="InterPro" id="IPR013763">
    <property type="entry name" value="Cyclin-like_dom"/>
</dbReference>
<dbReference type="CDD" id="cd20543">
    <property type="entry name" value="CYCLIN_AtCycD-like_rpt1"/>
    <property type="match status" value="1"/>
</dbReference>
<comment type="caution">
    <text evidence="8">The sequence shown here is derived from an EMBL/GenBank/DDBJ whole genome shotgun (WGS) entry which is preliminary data.</text>
</comment>
<evidence type="ECO:0000259" key="7">
    <source>
        <dbReference type="SMART" id="SM01332"/>
    </source>
</evidence>
<evidence type="ECO:0000256" key="1">
    <source>
        <dbReference type="ARBA" id="ARBA00009065"/>
    </source>
</evidence>
<evidence type="ECO:0000256" key="5">
    <source>
        <dbReference type="RuleBase" id="RU000383"/>
    </source>
</evidence>
<evidence type="ECO:0000256" key="3">
    <source>
        <dbReference type="ARBA" id="ARBA00023127"/>
    </source>
</evidence>
<reference evidence="8 9" key="1">
    <citation type="journal article" date="2021" name="Commun. Biol.">
        <title>The genome of Shorea leprosula (Dipterocarpaceae) highlights the ecological relevance of drought in aseasonal tropical rainforests.</title>
        <authorList>
            <person name="Ng K.K.S."/>
            <person name="Kobayashi M.J."/>
            <person name="Fawcett J.A."/>
            <person name="Hatakeyama M."/>
            <person name="Paape T."/>
            <person name="Ng C.H."/>
            <person name="Ang C.C."/>
            <person name="Tnah L.H."/>
            <person name="Lee C.T."/>
            <person name="Nishiyama T."/>
            <person name="Sese J."/>
            <person name="O'Brien M.J."/>
            <person name="Copetti D."/>
            <person name="Mohd Noor M.I."/>
            <person name="Ong R.C."/>
            <person name="Putra M."/>
            <person name="Sireger I.Z."/>
            <person name="Indrioko S."/>
            <person name="Kosugi Y."/>
            <person name="Izuno A."/>
            <person name="Isagi Y."/>
            <person name="Lee S.L."/>
            <person name="Shimizu K.K."/>
        </authorList>
    </citation>
    <scope>NUCLEOTIDE SEQUENCE [LARGE SCALE GENOMIC DNA]</scope>
    <source>
        <strain evidence="8">214</strain>
    </source>
</reference>
<protein>
    <recommendedName>
        <fullName evidence="10">B-like cyclin</fullName>
    </recommendedName>
</protein>
<feature type="domain" description="Cyclin C-terminal" evidence="7">
    <location>
        <begin position="193"/>
        <end position="321"/>
    </location>
</feature>
<gene>
    <name evidence="8" type="ORF">SLEP1_g8238</name>
</gene>
<evidence type="ECO:0000313" key="8">
    <source>
        <dbReference type="EMBL" id="GKU94801.1"/>
    </source>
</evidence>
<dbReference type="CDD" id="cd20544">
    <property type="entry name" value="CYCLIN_AtCycD-like_rpt2"/>
    <property type="match status" value="1"/>
</dbReference>
<keyword evidence="2" id="KW-0132">Cell division</keyword>
<feature type="domain" description="Cyclin-like" evidence="6">
    <location>
        <begin position="96"/>
        <end position="184"/>
    </location>
</feature>
<evidence type="ECO:0000259" key="6">
    <source>
        <dbReference type="SMART" id="SM00385"/>
    </source>
</evidence>
<dbReference type="GO" id="GO:0051301">
    <property type="term" value="P:cell division"/>
    <property type="evidence" value="ECO:0007669"/>
    <property type="project" value="UniProtKB-KW"/>
</dbReference>
<accession>A0AAV5I9C7</accession>
<dbReference type="InterPro" id="IPR004367">
    <property type="entry name" value="Cyclin_C-dom"/>
</dbReference>
<keyword evidence="3 5" id="KW-0195">Cyclin</keyword>
<dbReference type="InterPro" id="IPR006671">
    <property type="entry name" value="Cyclin_N"/>
</dbReference>
<dbReference type="SUPFAM" id="SSF47954">
    <property type="entry name" value="Cyclin-like"/>
    <property type="match status" value="2"/>
</dbReference>
<dbReference type="PROSITE" id="PS00292">
    <property type="entry name" value="CYCLINS"/>
    <property type="match status" value="1"/>
</dbReference>
<dbReference type="FunFam" id="1.10.472.10:FF:000074">
    <property type="entry name" value="D3-type cyclin"/>
    <property type="match status" value="1"/>
</dbReference>
<evidence type="ECO:0008006" key="10">
    <source>
        <dbReference type="Google" id="ProtNLM"/>
    </source>
</evidence>
<dbReference type="GO" id="GO:0010444">
    <property type="term" value="P:guard mother cell differentiation"/>
    <property type="evidence" value="ECO:0007669"/>
    <property type="project" value="UniProtKB-ARBA"/>
</dbReference>
<dbReference type="AlphaFoldDB" id="A0AAV5I9C7"/>
<dbReference type="GO" id="GO:0048316">
    <property type="term" value="P:seed development"/>
    <property type="evidence" value="ECO:0007669"/>
    <property type="project" value="UniProtKB-ARBA"/>
</dbReference>
<evidence type="ECO:0000313" key="9">
    <source>
        <dbReference type="Proteomes" id="UP001054252"/>
    </source>
</evidence>
<dbReference type="InterPro" id="IPR039361">
    <property type="entry name" value="Cyclin"/>
</dbReference>
<dbReference type="InterPro" id="IPR036915">
    <property type="entry name" value="Cyclin-like_sf"/>
</dbReference>
<dbReference type="Pfam" id="PF00134">
    <property type="entry name" value="Cyclin_N"/>
    <property type="match status" value="1"/>
</dbReference>
<dbReference type="Pfam" id="PF02984">
    <property type="entry name" value="Cyclin_C"/>
    <property type="match status" value="1"/>
</dbReference>
<dbReference type="InterPro" id="IPR048258">
    <property type="entry name" value="Cyclins_cyclin-box"/>
</dbReference>
<feature type="domain" description="Cyclin-like" evidence="6">
    <location>
        <begin position="201"/>
        <end position="285"/>
    </location>
</feature>
<dbReference type="SMART" id="SM01332">
    <property type="entry name" value="Cyclin_C"/>
    <property type="match status" value="1"/>
</dbReference>
<comment type="similarity">
    <text evidence="1">Belongs to the cyclin family. Cyclin D subfamily.</text>
</comment>
<sequence length="369" mass="42176">MALQRDETHQLQTPLLVLDGLYCEEELGECVEDGSEKCGEFVKKETFSPLFCVGDDLFWEDDELMSLVSKEKENHFCYTNVVLDECLVLAREEAVEWVLKVKAHFGFNALTAVLAVNYLDRFISSLGFQRDKPWMGQLVAVVCLSLAAKVEETHVPLLLDLQVLESKYVFEAKTVQRMELLVLSSLGWRMHPVTPISFFHHIIRRLGLRTNLHWEFLRRCERLLLSLIADASFLGYLPSILAAATMLHVTEEVEPWNHLEYQNQLMGVLKICEAEVKECYKLIQELSGSNCKENHGHKRKQHSWIPCSPSGVVDASFSSDIWNDSWGVTVTQSVSSSLEPRLKRSRAPDQQMQLPPLNRMFVDVLSTPH</sequence>